<dbReference type="InterPro" id="IPR020616">
    <property type="entry name" value="Thiolase_N"/>
</dbReference>
<dbReference type="GO" id="GO:0003988">
    <property type="term" value="F:acetyl-CoA C-acyltransferase activity"/>
    <property type="evidence" value="ECO:0007669"/>
    <property type="project" value="UniProtKB-ARBA"/>
</dbReference>
<feature type="domain" description="Thiolase N-terminal" evidence="4">
    <location>
        <begin position="5"/>
        <end position="275"/>
    </location>
</feature>
<dbReference type="InterPro" id="IPR016039">
    <property type="entry name" value="Thiolase-like"/>
</dbReference>
<dbReference type="PANTHER" id="PTHR18919:SF134">
    <property type="entry name" value="BETA-KETOACYL COA THIOLASE FADA3-RELATED"/>
    <property type="match status" value="1"/>
</dbReference>
<name>A0A6J6I410_9ZZZZ</name>
<dbReference type="EMBL" id="CAEZVF010000038">
    <property type="protein sequence ID" value="CAB4618525.1"/>
    <property type="molecule type" value="Genomic_DNA"/>
</dbReference>
<dbReference type="NCBIfam" id="TIGR01930">
    <property type="entry name" value="AcCoA-C-Actrans"/>
    <property type="match status" value="1"/>
</dbReference>
<dbReference type="PROSITE" id="PS00098">
    <property type="entry name" value="THIOLASE_1"/>
    <property type="match status" value="1"/>
</dbReference>
<keyword evidence="2" id="KW-0808">Transferase</keyword>
<dbReference type="InterPro" id="IPR002155">
    <property type="entry name" value="Thiolase"/>
</dbReference>
<dbReference type="PANTHER" id="PTHR18919">
    <property type="entry name" value="ACETYL-COA C-ACYLTRANSFERASE"/>
    <property type="match status" value="1"/>
</dbReference>
<gene>
    <name evidence="6" type="ORF">UFOPK1939_00384</name>
</gene>
<evidence type="ECO:0000313" key="6">
    <source>
        <dbReference type="EMBL" id="CAB4618525.1"/>
    </source>
</evidence>
<dbReference type="InterPro" id="IPR020615">
    <property type="entry name" value="Thiolase_acyl_enz_int_AS"/>
</dbReference>
<evidence type="ECO:0000259" key="4">
    <source>
        <dbReference type="Pfam" id="PF00108"/>
    </source>
</evidence>
<feature type="domain" description="Thiolase C-terminal" evidence="5">
    <location>
        <begin position="284"/>
        <end position="405"/>
    </location>
</feature>
<accession>A0A6J6I410</accession>
<dbReference type="Gene3D" id="3.40.47.10">
    <property type="match status" value="1"/>
</dbReference>
<protein>
    <submittedName>
        <fullName evidence="6">Unannotated protein</fullName>
    </submittedName>
</protein>
<reference evidence="6" key="1">
    <citation type="submission" date="2020-05" db="EMBL/GenBank/DDBJ databases">
        <authorList>
            <person name="Chiriac C."/>
            <person name="Salcher M."/>
            <person name="Ghai R."/>
            <person name="Kavagutti S V."/>
        </authorList>
    </citation>
    <scope>NUCLEOTIDE SEQUENCE</scope>
</reference>
<dbReference type="FunFam" id="3.40.47.10:FF:000013">
    <property type="entry name" value="Acetyl-CoA acetyltransferase"/>
    <property type="match status" value="1"/>
</dbReference>
<dbReference type="Pfam" id="PF02803">
    <property type="entry name" value="Thiolase_C"/>
    <property type="match status" value="1"/>
</dbReference>
<dbReference type="InterPro" id="IPR020610">
    <property type="entry name" value="Thiolase_AS"/>
</dbReference>
<keyword evidence="3" id="KW-0012">Acyltransferase</keyword>
<comment type="similarity">
    <text evidence="1">Belongs to the thiolase-like superfamily. Thiolase family.</text>
</comment>
<dbReference type="Pfam" id="PF00108">
    <property type="entry name" value="Thiolase_N"/>
    <property type="match status" value="1"/>
</dbReference>
<organism evidence="6">
    <name type="scientific">freshwater metagenome</name>
    <dbReference type="NCBI Taxonomy" id="449393"/>
    <lineage>
        <taxon>unclassified sequences</taxon>
        <taxon>metagenomes</taxon>
        <taxon>ecological metagenomes</taxon>
    </lineage>
</organism>
<proteinExistence type="inferred from homology"/>
<dbReference type="PIRSF" id="PIRSF000429">
    <property type="entry name" value="Ac-CoA_Ac_transf"/>
    <property type="match status" value="1"/>
</dbReference>
<evidence type="ECO:0000256" key="2">
    <source>
        <dbReference type="ARBA" id="ARBA00022679"/>
    </source>
</evidence>
<dbReference type="SUPFAM" id="SSF53901">
    <property type="entry name" value="Thiolase-like"/>
    <property type="match status" value="2"/>
</dbReference>
<evidence type="ECO:0000256" key="3">
    <source>
        <dbReference type="ARBA" id="ARBA00023315"/>
    </source>
</evidence>
<evidence type="ECO:0000256" key="1">
    <source>
        <dbReference type="ARBA" id="ARBA00010982"/>
    </source>
</evidence>
<dbReference type="PROSITE" id="PS00099">
    <property type="entry name" value="THIOLASE_3"/>
    <property type="match status" value="1"/>
</dbReference>
<evidence type="ECO:0000259" key="5">
    <source>
        <dbReference type="Pfam" id="PF02803"/>
    </source>
</evidence>
<dbReference type="CDD" id="cd00751">
    <property type="entry name" value="thiolase"/>
    <property type="match status" value="1"/>
</dbReference>
<dbReference type="InterPro" id="IPR020617">
    <property type="entry name" value="Thiolase_C"/>
</dbReference>
<dbReference type="AlphaFoldDB" id="A0A6J6I410"/>
<sequence length="406" mass="42576">MVNDVVIVAAARTPITKALRGTFANVRAEDLAIAAIAGALDKVPAVDRASIDEFITGSWMHTGSQSGNIARRIAVMMGYDAVPGVTVNRACASSLQAIRMAHHAIALGETDVVVASGVESISGYTEPTGAGSTPDHDRHPFFNQAAQRTRLAVGDNATWANPREAGESPDIYLAMGHTAENVASLRGITREEQDAFALRSQRLARQASDEGFFAREIVPVTIGDDIVLSDESVRRETTAEGLASLKPVFRPQGTITAGNCCPLSDGAAAVVVMSADKARALQLSPLARIRSYGVSALSPEIMGLGPVESTRKALLKANMSIDDIDLVEMNEAFAAQVLPSCHDLGLDLDRVNVHGGAIALGHPFGMGGARLTTTLLNGLVARDVNVGLVTMCAAGGQGMSMIVERI</sequence>